<keyword evidence="3" id="KW-1185">Reference proteome</keyword>
<dbReference type="AlphaFoldDB" id="A0A7N9IDP2"/>
<dbReference type="PRINTS" id="PR02045">
    <property type="entry name" value="F138DOMAIN"/>
</dbReference>
<protein>
    <submittedName>
        <fullName evidence="2">Uncharacterized protein</fullName>
    </submittedName>
</protein>
<dbReference type="Proteomes" id="UP000233100">
    <property type="component" value="Chromosome 4"/>
</dbReference>
<organism evidence="2 3">
    <name type="scientific">Macaca fascicularis</name>
    <name type="common">Crab-eating macaque</name>
    <name type="synonym">Cynomolgus monkey</name>
    <dbReference type="NCBI Taxonomy" id="9541"/>
    <lineage>
        <taxon>Eukaryota</taxon>
        <taxon>Metazoa</taxon>
        <taxon>Chordata</taxon>
        <taxon>Craniata</taxon>
        <taxon>Vertebrata</taxon>
        <taxon>Euteleostomi</taxon>
        <taxon>Mammalia</taxon>
        <taxon>Eutheria</taxon>
        <taxon>Euarchontoglires</taxon>
        <taxon>Primates</taxon>
        <taxon>Haplorrhini</taxon>
        <taxon>Catarrhini</taxon>
        <taxon>Cercopithecidae</taxon>
        <taxon>Cercopithecinae</taxon>
        <taxon>Macaca</taxon>
    </lineage>
</organism>
<reference evidence="2" key="2">
    <citation type="submission" date="2025-08" db="UniProtKB">
        <authorList>
            <consortium name="Ensembl"/>
        </authorList>
    </citation>
    <scope>IDENTIFICATION</scope>
</reference>
<proteinExistence type="predicted"/>
<dbReference type="PANTHER" id="PTHR46254:SF6">
    <property type="entry name" value="HIGH MOBILITY GROUP AT-HOOK 2"/>
    <property type="match status" value="1"/>
</dbReference>
<evidence type="ECO:0000313" key="3">
    <source>
        <dbReference type="Proteomes" id="UP000233100"/>
    </source>
</evidence>
<dbReference type="GeneTree" id="ENSGT00940000167556"/>
<dbReference type="PANTHER" id="PTHR46254">
    <property type="entry name" value="PROTEIN GVQW1-RELATED"/>
    <property type="match status" value="1"/>
</dbReference>
<keyword evidence="1" id="KW-0732">Signal</keyword>
<dbReference type="Ensembl" id="ENSMFAT00000094333.1">
    <property type="protein sequence ID" value="ENSMFAP00000055371.1"/>
    <property type="gene ID" value="ENSMFAG00000057036.1"/>
</dbReference>
<reference evidence="2" key="3">
    <citation type="submission" date="2025-09" db="UniProtKB">
        <authorList>
            <consortium name="Ensembl"/>
        </authorList>
    </citation>
    <scope>IDENTIFICATION</scope>
</reference>
<evidence type="ECO:0000313" key="2">
    <source>
        <dbReference type="Ensembl" id="ENSMFAP00000055371.1"/>
    </source>
</evidence>
<name>A0A7N9IDP2_MACFA</name>
<feature type="chain" id="PRO_5030924103" evidence="1">
    <location>
        <begin position="30"/>
        <end position="115"/>
    </location>
</feature>
<feature type="signal peptide" evidence="1">
    <location>
        <begin position="1"/>
        <end position="29"/>
    </location>
</feature>
<evidence type="ECO:0000256" key="1">
    <source>
        <dbReference type="SAM" id="SignalP"/>
    </source>
</evidence>
<sequence length="115" mass="12782">MFLPGFGPVILFIFLRDGILLCHWAGVQWGNHSSLQPQTPEFQRSSHLSQLSSWNYRYAPPRPANFYMYFLKMGSCYVTHVGLGLLASSNPPASASQNAGITCMSYCAQLLSGFE</sequence>
<reference evidence="2 3" key="1">
    <citation type="submission" date="2013-03" db="EMBL/GenBank/DDBJ databases">
        <authorList>
            <person name="Warren W."/>
            <person name="Wilson R.K."/>
        </authorList>
    </citation>
    <scope>NUCLEOTIDE SEQUENCE</scope>
</reference>
<accession>A0A7N9IDP2</accession>